<feature type="domain" description="PPE" evidence="3">
    <location>
        <begin position="7"/>
        <end position="155"/>
    </location>
</feature>
<gene>
    <name evidence="4" type="ORF">ABFW12_18575</name>
</gene>
<dbReference type="Pfam" id="PF00823">
    <property type="entry name" value="PPE"/>
    <property type="match status" value="1"/>
</dbReference>
<name>A0ABV3VKD3_9MYCO</name>
<evidence type="ECO:0000313" key="5">
    <source>
        <dbReference type="Proteomes" id="UP001558474"/>
    </source>
</evidence>
<keyword evidence="5" id="KW-1185">Reference proteome</keyword>
<feature type="compositionally biased region" description="Low complexity" evidence="2">
    <location>
        <begin position="377"/>
        <end position="410"/>
    </location>
</feature>
<dbReference type="InterPro" id="IPR000030">
    <property type="entry name" value="PPE_dom"/>
</dbReference>
<proteinExistence type="inferred from homology"/>
<dbReference type="RefSeq" id="WP_368573462.1">
    <property type="nucleotide sequence ID" value="NZ_JBDLOU010000040.1"/>
</dbReference>
<dbReference type="EMBL" id="JBDLOU010000040">
    <property type="protein sequence ID" value="MEX3740229.1"/>
    <property type="molecule type" value="Genomic_DNA"/>
</dbReference>
<dbReference type="PANTHER" id="PTHR46766:SF1">
    <property type="entry name" value="GLUTAMINE-RICH PROTEIN 2"/>
    <property type="match status" value="1"/>
</dbReference>
<evidence type="ECO:0000256" key="1">
    <source>
        <dbReference type="ARBA" id="ARBA00010652"/>
    </source>
</evidence>
<comment type="caution">
    <text evidence="4">The sequence shown here is derived from an EMBL/GenBank/DDBJ whole genome shotgun (WGS) entry which is preliminary data.</text>
</comment>
<comment type="similarity">
    <text evidence="1">Belongs to the mycobacterial PPE family.</text>
</comment>
<dbReference type="InterPro" id="IPR038332">
    <property type="entry name" value="PPE_sf"/>
</dbReference>
<sequence length="449" mass="44535">MTDPGVAALPPEINTGLVHGGAGPVPLEQAALAFAAAAVQDEANAQQLTAILNAVRATWEGQAAEQAAGQLMPLIEWFQSLVVNGTATQMQIEAAAASISAAIAGAPFPPEVTENRTTWGVLNATNFFGVNTPAINVEDARYLEMWFRAGFARATSDIETATATASLVPWQPPTIPVNPGMMGAPTAHAMTASFRLPQAGLDNLVKLANEASLDGLAVEGAAGDVAHTAASSRPNSALVASAADQRDGQFKEAAQQNNPMEKATELGGQQAGQFGSQVSGMLSSVGQLPQAVQGAAQPLQQAASAPMQMGGQFGSVLQPLLSSSNFSSPALTGAETSMGSGMIATGGGPLAAALTRPASLAGGGGGGLLSGSGSSGSGLRLPASSLGPGLNPASASGAGPTGTGATPAGSGMYGAPMHGHGRNSESGSGNKYAAATRLGPQEEGDEMAS</sequence>
<dbReference type="SUPFAM" id="SSF140459">
    <property type="entry name" value="PE/PPE dimer-like"/>
    <property type="match status" value="1"/>
</dbReference>
<evidence type="ECO:0000313" key="4">
    <source>
        <dbReference type="EMBL" id="MEX3740229.1"/>
    </source>
</evidence>
<dbReference type="Gene3D" id="1.20.1260.20">
    <property type="entry name" value="PPE superfamily"/>
    <property type="match status" value="1"/>
</dbReference>
<accession>A0ABV3VKD3</accession>
<dbReference type="PANTHER" id="PTHR46766">
    <property type="entry name" value="GLUTAMINE-RICH PROTEIN 2"/>
    <property type="match status" value="1"/>
</dbReference>
<feature type="region of interest" description="Disordered" evidence="2">
    <location>
        <begin position="371"/>
        <end position="449"/>
    </location>
</feature>
<organism evidence="4 5">
    <name type="scientific">Mycolicibacterium porcinum</name>
    <dbReference type="NCBI Taxonomy" id="39693"/>
    <lineage>
        <taxon>Bacteria</taxon>
        <taxon>Bacillati</taxon>
        <taxon>Actinomycetota</taxon>
        <taxon>Actinomycetes</taxon>
        <taxon>Mycobacteriales</taxon>
        <taxon>Mycobacteriaceae</taxon>
        <taxon>Mycolicibacterium</taxon>
    </lineage>
</organism>
<evidence type="ECO:0000259" key="3">
    <source>
        <dbReference type="Pfam" id="PF00823"/>
    </source>
</evidence>
<dbReference type="Proteomes" id="UP001558474">
    <property type="component" value="Unassembled WGS sequence"/>
</dbReference>
<protein>
    <submittedName>
        <fullName evidence="4">PPE domain-containing protein</fullName>
    </submittedName>
</protein>
<reference evidence="4 5" key="1">
    <citation type="submission" date="2024-04" db="EMBL/GenBank/DDBJ databases">
        <title>Genomic Markers of Mycobacteria.</title>
        <authorList>
            <person name="Soliman M.S."/>
            <person name="Elkholy A."/>
            <person name="Soliman N.S."/>
            <person name="Abbas A."/>
            <person name="Khayrat S."/>
            <person name="Shawky S."/>
        </authorList>
    </citation>
    <scope>NUCLEOTIDE SEQUENCE [LARGE SCALE GENOMIC DNA]</scope>
    <source>
        <strain evidence="4 5">Egy-CU-AM5</strain>
    </source>
</reference>
<evidence type="ECO:0000256" key="2">
    <source>
        <dbReference type="SAM" id="MobiDB-lite"/>
    </source>
</evidence>